<gene>
    <name evidence="1" type="ORF">GAK31_00270</name>
</gene>
<name>A0A7V8FJ63_STEMA</name>
<accession>A0A7V8FJ63</accession>
<dbReference type="EMBL" id="WNDS01000001">
    <property type="protein sequence ID" value="KAF1017011.1"/>
    <property type="molecule type" value="Genomic_DNA"/>
</dbReference>
<evidence type="ECO:0000313" key="2">
    <source>
        <dbReference type="Proteomes" id="UP000487117"/>
    </source>
</evidence>
<sequence>MPLPSRSLQSLPRRWKIPLATLLVLYALYLLAGNIFLNTPLFDAVTDRKPHKFVMETGPAMTLWPGHITAWNVRMRGHANHTVYVLRAERATGRIALWPLFRREVRIPRVEAVGVSAEINRVAKAIPPPPRSDQGWTLRFDAIHSDTIYRARLGSLLLHGQGSGTVGFLKQLKGGPSELFDSRVAFRRAYASYRGIQLLSDMRLDARFRYPWHYRDQAPGVAKFNLLAATLDLDARSQGLRVDTSGRSVTFGGTPTAGHVTAALGMDRGALRAGSHLH</sequence>
<protein>
    <submittedName>
        <fullName evidence="1">Uncharacterized protein</fullName>
    </submittedName>
</protein>
<proteinExistence type="predicted"/>
<comment type="caution">
    <text evidence="1">The sequence shown here is derived from an EMBL/GenBank/DDBJ whole genome shotgun (WGS) entry which is preliminary data.</text>
</comment>
<organism evidence="1 2">
    <name type="scientific">Stenotrophomonas maltophilia</name>
    <name type="common">Pseudomonas maltophilia</name>
    <name type="synonym">Xanthomonas maltophilia</name>
    <dbReference type="NCBI Taxonomy" id="40324"/>
    <lineage>
        <taxon>Bacteria</taxon>
        <taxon>Pseudomonadati</taxon>
        <taxon>Pseudomonadota</taxon>
        <taxon>Gammaproteobacteria</taxon>
        <taxon>Lysobacterales</taxon>
        <taxon>Lysobacteraceae</taxon>
        <taxon>Stenotrophomonas</taxon>
        <taxon>Stenotrophomonas maltophilia group</taxon>
    </lineage>
</organism>
<dbReference type="AlphaFoldDB" id="A0A7V8FJ63"/>
<evidence type="ECO:0000313" key="1">
    <source>
        <dbReference type="EMBL" id="KAF1017011.1"/>
    </source>
</evidence>
<reference evidence="2" key="1">
    <citation type="journal article" date="2020" name="MBio">
        <title>Horizontal gene transfer to a defensive symbiont with a reduced genome amongst a multipartite beetle microbiome.</title>
        <authorList>
            <person name="Waterworth S.C."/>
            <person name="Florez L.V."/>
            <person name="Rees E.R."/>
            <person name="Hertweck C."/>
            <person name="Kaltenpoth M."/>
            <person name="Kwan J.C."/>
        </authorList>
    </citation>
    <scope>NUCLEOTIDE SEQUENCE [LARGE SCALE GENOMIC DNA]</scope>
</reference>
<dbReference type="Proteomes" id="UP000487117">
    <property type="component" value="Unassembled WGS sequence"/>
</dbReference>